<dbReference type="RefSeq" id="XP_011134128.1">
    <property type="nucleotide sequence ID" value="XM_011135826.1"/>
</dbReference>
<organism evidence="1 2">
    <name type="scientific">Gregarina niphandrodes</name>
    <name type="common">Septate eugregarine</name>
    <dbReference type="NCBI Taxonomy" id="110365"/>
    <lineage>
        <taxon>Eukaryota</taxon>
        <taxon>Sar</taxon>
        <taxon>Alveolata</taxon>
        <taxon>Apicomplexa</taxon>
        <taxon>Conoidasida</taxon>
        <taxon>Gregarinasina</taxon>
        <taxon>Eugregarinorida</taxon>
        <taxon>Gregarinidae</taxon>
        <taxon>Gregarina</taxon>
    </lineage>
</organism>
<dbReference type="VEuPathDB" id="CryptoDB:GNI_144350"/>
<evidence type="ECO:0000313" key="2">
    <source>
        <dbReference type="Proteomes" id="UP000019763"/>
    </source>
</evidence>
<evidence type="ECO:0000313" key="1">
    <source>
        <dbReference type="EMBL" id="EZG44734.1"/>
    </source>
</evidence>
<sequence length="301" mass="33232">MRSCESEEASFDLALLGIQTVLLRFDWRDVDGDTPVMLVPLSSIKACKPGVNPKALVGACLSTEALMSRVRSTVFTEKQKHKVRDNTPSTYREGMEEETQLRENQLLRDGLERIPLRVLTALDRNRVAWYSNHTHPFKAHSKTALDSTDHLGKGYISSLYADDQAFLGLIAQPHLLAGHRASNPVGNTNTAMGSTSKTSIVGRQDTTVPEFTIDMNPVHTTAPMTSMQLDGEFRGRFAVNGWTTEIQTGPWMSLTDALSAIRHIPVPTTQEPSPSQVEFLPIAQFDGLTLTPKNNSHFSAD</sequence>
<proteinExistence type="predicted"/>
<protein>
    <submittedName>
        <fullName evidence="1">Uncharacterized protein</fullName>
    </submittedName>
</protein>
<dbReference type="AlphaFoldDB" id="A0A023B0N6"/>
<keyword evidence="2" id="KW-1185">Reference proteome</keyword>
<gene>
    <name evidence="1" type="ORF">GNI_144350</name>
</gene>
<reference evidence="1" key="1">
    <citation type="submission" date="2013-12" db="EMBL/GenBank/DDBJ databases">
        <authorList>
            <person name="Omoto C.K."/>
            <person name="Sibley D."/>
            <person name="Venepally P."/>
            <person name="Hadjithomas M."/>
            <person name="Karamycheva S."/>
            <person name="Brunk B."/>
            <person name="Roos D."/>
            <person name="Caler E."/>
            <person name="Lorenzi H."/>
        </authorList>
    </citation>
    <scope>NUCLEOTIDE SEQUENCE</scope>
</reference>
<comment type="caution">
    <text evidence="1">The sequence shown here is derived from an EMBL/GenBank/DDBJ whole genome shotgun (WGS) entry which is preliminary data.</text>
</comment>
<name>A0A023B0N6_GRENI</name>
<dbReference type="GeneID" id="22915105"/>
<dbReference type="Proteomes" id="UP000019763">
    <property type="component" value="Unassembled WGS sequence"/>
</dbReference>
<dbReference type="EMBL" id="AFNH02001068">
    <property type="protein sequence ID" value="EZG44734.1"/>
    <property type="molecule type" value="Genomic_DNA"/>
</dbReference>
<accession>A0A023B0N6</accession>